<evidence type="ECO:0000313" key="8">
    <source>
        <dbReference type="Proteomes" id="UP001648503"/>
    </source>
</evidence>
<dbReference type="Pfam" id="PF24667">
    <property type="entry name" value="MORN_DRC7"/>
    <property type="match status" value="1"/>
</dbReference>
<comment type="caution">
    <text evidence="7">The sequence shown here is derived from an EMBL/GenBank/DDBJ whole genome shotgun (WGS) entry which is preliminary data.</text>
</comment>
<proteinExistence type="predicted"/>
<dbReference type="PANTHER" id="PTHR35249:SF2">
    <property type="entry name" value="DYNEIN REGULATORY COMPLEX SUBUNIT 7"/>
    <property type="match status" value="1"/>
</dbReference>
<name>A0ABQ8FD83_9FUNG</name>
<feature type="domain" description="Dynein regulatory complex subunit 7 C-terminal" evidence="6">
    <location>
        <begin position="311"/>
        <end position="416"/>
    </location>
</feature>
<keyword evidence="3" id="KW-0206">Cytoskeleton</keyword>
<keyword evidence="4" id="KW-0175">Coiled coil</keyword>
<dbReference type="InterPro" id="IPR056292">
    <property type="entry name" value="DRC7_C"/>
</dbReference>
<evidence type="ECO:0000256" key="4">
    <source>
        <dbReference type="SAM" id="Coils"/>
    </source>
</evidence>
<evidence type="ECO:0000256" key="3">
    <source>
        <dbReference type="ARBA" id="ARBA00023212"/>
    </source>
</evidence>
<accession>A0ABQ8FD83</accession>
<evidence type="ECO:0000313" key="7">
    <source>
        <dbReference type="EMBL" id="KAH6596078.1"/>
    </source>
</evidence>
<evidence type="ECO:0000259" key="6">
    <source>
        <dbReference type="Pfam" id="PF24671"/>
    </source>
</evidence>
<evidence type="ECO:0000256" key="2">
    <source>
        <dbReference type="ARBA" id="ARBA00022490"/>
    </source>
</evidence>
<protein>
    <submittedName>
        <fullName evidence="7">Uncharacterized protein</fullName>
    </submittedName>
</protein>
<evidence type="ECO:0000256" key="1">
    <source>
        <dbReference type="ARBA" id="ARBA00004245"/>
    </source>
</evidence>
<comment type="subcellular location">
    <subcellularLocation>
        <location evidence="1">Cytoplasm</location>
        <location evidence="1">Cytoskeleton</location>
    </subcellularLocation>
</comment>
<dbReference type="InterPro" id="IPR056291">
    <property type="entry name" value="MORN_DRC7"/>
</dbReference>
<organism evidence="7 8">
    <name type="scientific">Batrachochytrium salamandrivorans</name>
    <dbReference type="NCBI Taxonomy" id="1357716"/>
    <lineage>
        <taxon>Eukaryota</taxon>
        <taxon>Fungi</taxon>
        <taxon>Fungi incertae sedis</taxon>
        <taxon>Chytridiomycota</taxon>
        <taxon>Chytridiomycota incertae sedis</taxon>
        <taxon>Chytridiomycetes</taxon>
        <taxon>Rhizophydiales</taxon>
        <taxon>Rhizophydiales incertae sedis</taxon>
        <taxon>Batrachochytrium</taxon>
    </lineage>
</organism>
<evidence type="ECO:0000259" key="5">
    <source>
        <dbReference type="Pfam" id="PF24667"/>
    </source>
</evidence>
<dbReference type="Pfam" id="PF24671">
    <property type="entry name" value="DRC7_C"/>
    <property type="match status" value="1"/>
</dbReference>
<dbReference type="InterPro" id="IPR033551">
    <property type="entry name" value="DRC7/lobo"/>
</dbReference>
<sequence length="418" mass="48385">MGSPSGTKITSYKDAKWETFAQYHRDDGMVLRVTYFGSNASTTSQIHEFYENRRDKLYRRIRIPDIKKVHEMFRPGRASHGLKEHILVNSETTEMHFYSNARSDGLVKRVMEYFTECEDRLVYRSITYDVDDGIRGSVLKMAEKFSKSPDILAQNDIHKKTYFVKKEKIRVVYHLEKGRIIASMNEFRKPASDQKGQSVELTDAFEVDPYAKPPKKQQLFIQLSDLLRAEQACTQAIKSAERELADILQLRQAEEREVNLTISVYDTLRNNTTILTEDGGKDTHKNVEEEAKATDIDYLTPFLINYKNPDNLGRDDALAVKDACLKSLKERLIEKANIIQGRLDEVTTEYQKRQLAYSRNADSMTVEETDDYVSFCNDALFRIHILEKRLVKHKETAPEKYIELDGKLRADARLAKNL</sequence>
<keyword evidence="2" id="KW-0963">Cytoplasm</keyword>
<keyword evidence="8" id="KW-1185">Reference proteome</keyword>
<gene>
    <name evidence="7" type="ORF">BASA50_005375</name>
</gene>
<reference evidence="7 8" key="1">
    <citation type="submission" date="2021-02" db="EMBL/GenBank/DDBJ databases">
        <title>Variation within the Batrachochytrium salamandrivorans European outbreak.</title>
        <authorList>
            <person name="Kelly M."/>
            <person name="Pasmans F."/>
            <person name="Shea T.P."/>
            <person name="Munoz J.F."/>
            <person name="Carranza S."/>
            <person name="Cuomo C.A."/>
            <person name="Martel A."/>
        </authorList>
    </citation>
    <scope>NUCLEOTIDE SEQUENCE [LARGE SCALE GENOMIC DNA]</scope>
    <source>
        <strain evidence="7 8">AMFP18/2</strain>
    </source>
</reference>
<feature type="coiled-coil region" evidence="4">
    <location>
        <begin position="223"/>
        <end position="257"/>
    </location>
</feature>
<dbReference type="PANTHER" id="PTHR35249">
    <property type="entry name" value="DYNEIN REGULATORY COMPLEX SUBUNIT 7"/>
    <property type="match status" value="1"/>
</dbReference>
<feature type="domain" description="Dynein regulatory complex subunit 7 MORN" evidence="5">
    <location>
        <begin position="4"/>
        <end position="263"/>
    </location>
</feature>
<dbReference type="Proteomes" id="UP001648503">
    <property type="component" value="Unassembled WGS sequence"/>
</dbReference>
<dbReference type="EMBL" id="JAFCIX010000249">
    <property type="protein sequence ID" value="KAH6596078.1"/>
    <property type="molecule type" value="Genomic_DNA"/>
</dbReference>